<keyword evidence="3" id="KW-1185">Reference proteome</keyword>
<evidence type="ECO:0008006" key="4">
    <source>
        <dbReference type="Google" id="ProtNLM"/>
    </source>
</evidence>
<protein>
    <recommendedName>
        <fullName evidence="4">WXG100 family type VII secretion target</fullName>
    </recommendedName>
</protein>
<proteinExistence type="predicted"/>
<feature type="region of interest" description="Disordered" evidence="1">
    <location>
        <begin position="106"/>
        <end position="129"/>
    </location>
</feature>
<sequence>MAPAPEGGGSYPRNLPQAGREIKMDHDALKTIANRLQEDLDRLRDARWKEAIEDYGNPGQAAIGNYSAGTGLHNTTRTAQTAIGTTFSSFLDAYQNVITALRDTNTNTRDADDDSQAGANAVGGSRFAT</sequence>
<reference evidence="2 3" key="1">
    <citation type="journal article" date="2019" name="Int. J. Syst. Evol. Microbiol.">
        <title>The Global Catalogue of Microorganisms (GCM) 10K type strain sequencing project: providing services to taxonomists for standard genome sequencing and annotation.</title>
        <authorList>
            <consortium name="The Broad Institute Genomics Platform"/>
            <consortium name="The Broad Institute Genome Sequencing Center for Infectious Disease"/>
            <person name="Wu L."/>
            <person name="Ma J."/>
        </authorList>
    </citation>
    <scope>NUCLEOTIDE SEQUENCE [LARGE SCALE GENOMIC DNA]</scope>
    <source>
        <strain evidence="2 3">JCM 3325</strain>
    </source>
</reference>
<evidence type="ECO:0000313" key="2">
    <source>
        <dbReference type="EMBL" id="GAA2426983.1"/>
    </source>
</evidence>
<evidence type="ECO:0000313" key="3">
    <source>
        <dbReference type="Proteomes" id="UP001501231"/>
    </source>
</evidence>
<dbReference type="EMBL" id="BAAARW010000016">
    <property type="protein sequence ID" value="GAA2426983.1"/>
    <property type="molecule type" value="Genomic_DNA"/>
</dbReference>
<gene>
    <name evidence="2" type="ORF">GCM10010191_44600</name>
</gene>
<organism evidence="2 3">
    <name type="scientific">Actinomadura vinacea</name>
    <dbReference type="NCBI Taxonomy" id="115336"/>
    <lineage>
        <taxon>Bacteria</taxon>
        <taxon>Bacillati</taxon>
        <taxon>Actinomycetota</taxon>
        <taxon>Actinomycetes</taxon>
        <taxon>Streptosporangiales</taxon>
        <taxon>Thermomonosporaceae</taxon>
        <taxon>Actinomadura</taxon>
    </lineage>
</organism>
<name>A0ABN3JCF9_9ACTN</name>
<dbReference type="Proteomes" id="UP001501231">
    <property type="component" value="Unassembled WGS sequence"/>
</dbReference>
<feature type="compositionally biased region" description="Gly residues" evidence="1">
    <location>
        <begin position="1"/>
        <end position="10"/>
    </location>
</feature>
<feature type="region of interest" description="Disordered" evidence="1">
    <location>
        <begin position="1"/>
        <end position="21"/>
    </location>
</feature>
<comment type="caution">
    <text evidence="2">The sequence shown here is derived from an EMBL/GenBank/DDBJ whole genome shotgun (WGS) entry which is preliminary data.</text>
</comment>
<evidence type="ECO:0000256" key="1">
    <source>
        <dbReference type="SAM" id="MobiDB-lite"/>
    </source>
</evidence>
<accession>A0ABN3JCF9</accession>